<evidence type="ECO:0000313" key="2">
    <source>
        <dbReference type="EMBL" id="KXN72016.1"/>
    </source>
</evidence>
<proteinExistence type="predicted"/>
<reference evidence="2 3" key="1">
    <citation type="journal article" date="2015" name="Genome Biol. Evol.">
        <title>Phylogenomic analyses indicate that early fungi evolved digesting cell walls of algal ancestors of land plants.</title>
        <authorList>
            <person name="Chang Y."/>
            <person name="Wang S."/>
            <person name="Sekimoto S."/>
            <person name="Aerts A.L."/>
            <person name="Choi C."/>
            <person name="Clum A."/>
            <person name="LaButti K.M."/>
            <person name="Lindquist E.A."/>
            <person name="Yee Ngan C."/>
            <person name="Ohm R.A."/>
            <person name="Salamov A.A."/>
            <person name="Grigoriev I.V."/>
            <person name="Spatafora J.W."/>
            <person name="Berbee M.L."/>
        </authorList>
    </citation>
    <scope>NUCLEOTIDE SEQUENCE [LARGE SCALE GENOMIC DNA]</scope>
    <source>
        <strain evidence="2 3">NRRL 28638</strain>
    </source>
</reference>
<accession>A0A137PAJ9</accession>
<sequence length="283" mass="31941">MVSPQLLLEDAHIPSDIAKQNSKWGFSLFNKKSKIEYTSNSPLWPFNDNNTIISSPYSISEDNLNHHLAFVADELSNNKMSPPLRQSKSWAKLAKLNPITRTINAVQKATGRKKKSQSSDEFESFMTSEPFLPPYLDSMYPSLALPNNSIEKISSLPPTQSAYLLSMQKLKYHNRRPLVQLVLIQHVVSRIRSEEGSPPLPPISRKVSPIQPLIRSNTFTSQYKPLPPSPVRSNSTSSKPILHFRKKSAKQRQAIPQFISPSESEDQEDIPLGLLQRSITEVI</sequence>
<keyword evidence="3" id="KW-1185">Reference proteome</keyword>
<gene>
    <name evidence="2" type="ORF">CONCODRAFT_78034</name>
</gene>
<feature type="region of interest" description="Disordered" evidence="1">
    <location>
        <begin position="218"/>
        <end position="269"/>
    </location>
</feature>
<dbReference type="AlphaFoldDB" id="A0A137PAJ9"/>
<protein>
    <submittedName>
        <fullName evidence="2">Uncharacterized protein</fullName>
    </submittedName>
</protein>
<dbReference type="EMBL" id="KQ964462">
    <property type="protein sequence ID" value="KXN72016.1"/>
    <property type="molecule type" value="Genomic_DNA"/>
</dbReference>
<evidence type="ECO:0000256" key="1">
    <source>
        <dbReference type="SAM" id="MobiDB-lite"/>
    </source>
</evidence>
<organism evidence="2 3">
    <name type="scientific">Conidiobolus coronatus (strain ATCC 28846 / CBS 209.66 / NRRL 28638)</name>
    <name type="common">Delacroixia coronata</name>
    <dbReference type="NCBI Taxonomy" id="796925"/>
    <lineage>
        <taxon>Eukaryota</taxon>
        <taxon>Fungi</taxon>
        <taxon>Fungi incertae sedis</taxon>
        <taxon>Zoopagomycota</taxon>
        <taxon>Entomophthoromycotina</taxon>
        <taxon>Entomophthoromycetes</taxon>
        <taxon>Entomophthorales</taxon>
        <taxon>Ancylistaceae</taxon>
        <taxon>Conidiobolus</taxon>
    </lineage>
</organism>
<name>A0A137PAJ9_CONC2</name>
<dbReference type="Proteomes" id="UP000070444">
    <property type="component" value="Unassembled WGS sequence"/>
</dbReference>
<evidence type="ECO:0000313" key="3">
    <source>
        <dbReference type="Proteomes" id="UP000070444"/>
    </source>
</evidence>